<dbReference type="Proteomes" id="UP000269221">
    <property type="component" value="Unassembled WGS sequence"/>
</dbReference>
<proteinExistence type="predicted"/>
<dbReference type="PANTHER" id="PTHR33395:SF22">
    <property type="entry name" value="REVERSE TRANSCRIPTASE DOMAIN-CONTAINING PROTEIN"/>
    <property type="match status" value="1"/>
</dbReference>
<reference evidence="1 2" key="1">
    <citation type="submission" date="2018-07" db="EMBL/GenBank/DDBJ databases">
        <title>A high quality draft genome assembly of the barn swallow (H. rustica rustica).</title>
        <authorList>
            <person name="Formenti G."/>
            <person name="Chiara M."/>
            <person name="Poveda L."/>
            <person name="Francoijs K.-J."/>
            <person name="Bonisoli-Alquati A."/>
            <person name="Canova L."/>
            <person name="Gianfranceschi L."/>
            <person name="Horner D.S."/>
            <person name="Saino N."/>
        </authorList>
    </citation>
    <scope>NUCLEOTIDE SEQUENCE [LARGE SCALE GENOMIC DNA]</scope>
    <source>
        <strain evidence="1">Chelidonia</strain>
        <tissue evidence="1">Blood</tissue>
    </source>
</reference>
<evidence type="ECO:0000313" key="1">
    <source>
        <dbReference type="EMBL" id="RMC11670.1"/>
    </source>
</evidence>
<accession>A0A3M0KL46</accession>
<dbReference type="GO" id="GO:0031012">
    <property type="term" value="C:extracellular matrix"/>
    <property type="evidence" value="ECO:0007669"/>
    <property type="project" value="TreeGrafter"/>
</dbReference>
<dbReference type="GO" id="GO:0007508">
    <property type="term" value="P:larval heart development"/>
    <property type="evidence" value="ECO:0007669"/>
    <property type="project" value="TreeGrafter"/>
</dbReference>
<dbReference type="OrthoDB" id="10035564at2759"/>
<evidence type="ECO:0008006" key="3">
    <source>
        <dbReference type="Google" id="ProtNLM"/>
    </source>
</evidence>
<protein>
    <recommendedName>
        <fullName evidence="3">Reverse transcriptase domain-containing protein</fullName>
    </recommendedName>
</protein>
<dbReference type="PANTHER" id="PTHR33395">
    <property type="entry name" value="TRANSCRIPTASE, PUTATIVE-RELATED-RELATED"/>
    <property type="match status" value="1"/>
</dbReference>
<dbReference type="GO" id="GO:0061343">
    <property type="term" value="P:cell adhesion involved in heart morphogenesis"/>
    <property type="evidence" value="ECO:0007669"/>
    <property type="project" value="TreeGrafter"/>
</dbReference>
<dbReference type="STRING" id="333673.A0A3M0KL46"/>
<dbReference type="EMBL" id="QRBI01000108">
    <property type="protein sequence ID" value="RMC11670.1"/>
    <property type="molecule type" value="Genomic_DNA"/>
</dbReference>
<gene>
    <name evidence="1" type="ORF">DUI87_11792</name>
</gene>
<evidence type="ECO:0000313" key="2">
    <source>
        <dbReference type="Proteomes" id="UP000269221"/>
    </source>
</evidence>
<keyword evidence="2" id="KW-1185">Reference proteome</keyword>
<sequence>MPIPAEDPSHVTALAVQGDRYKCIQFHQSSKVIDLLCEFQVKVPDDSKLANVTPIHKTRGREDPGNYRPVSLTSVPGKIMEQFILSVITQNLQDGQGLRPSQHGFRRDVAAKQVLKQSKYKRVQEAQKINGGGDTQADGACKPTDEKEENVAAEVGWMTSVKDWAGVMISAQTLTGRVLVGGFQFAVADGCENSTVTEYEVVYEVNIIIDD</sequence>
<organism evidence="1 2">
    <name type="scientific">Hirundo rustica rustica</name>
    <dbReference type="NCBI Taxonomy" id="333673"/>
    <lineage>
        <taxon>Eukaryota</taxon>
        <taxon>Metazoa</taxon>
        <taxon>Chordata</taxon>
        <taxon>Craniata</taxon>
        <taxon>Vertebrata</taxon>
        <taxon>Euteleostomi</taxon>
        <taxon>Archelosauria</taxon>
        <taxon>Archosauria</taxon>
        <taxon>Dinosauria</taxon>
        <taxon>Saurischia</taxon>
        <taxon>Theropoda</taxon>
        <taxon>Coelurosauria</taxon>
        <taxon>Aves</taxon>
        <taxon>Neognathae</taxon>
        <taxon>Neoaves</taxon>
        <taxon>Telluraves</taxon>
        <taxon>Australaves</taxon>
        <taxon>Passeriformes</taxon>
        <taxon>Sylvioidea</taxon>
        <taxon>Hirundinidae</taxon>
        <taxon>Hirundo</taxon>
    </lineage>
</organism>
<name>A0A3M0KL46_HIRRU</name>
<comment type="caution">
    <text evidence="1">The sequence shown here is derived from an EMBL/GenBank/DDBJ whole genome shotgun (WGS) entry which is preliminary data.</text>
</comment>
<dbReference type="AlphaFoldDB" id="A0A3M0KL46"/>